<name>A0A5E4AWE3_MARMO</name>
<dbReference type="Proteomes" id="UP000662637">
    <property type="component" value="Unassembled WGS sequence"/>
</dbReference>
<reference evidence="3 4" key="1">
    <citation type="submission" date="2019-04" db="EMBL/GenBank/DDBJ databases">
        <authorList>
            <person name="Alioto T."/>
            <person name="Alioto T."/>
        </authorList>
    </citation>
    <scope>NUCLEOTIDE SEQUENCE [LARGE SCALE GENOMIC DNA]</scope>
</reference>
<evidence type="ECO:0000313" key="4">
    <source>
        <dbReference type="Proteomes" id="UP000335636"/>
    </source>
</evidence>
<evidence type="ECO:0000313" key="3">
    <source>
        <dbReference type="EMBL" id="VTJ61694.1"/>
    </source>
</evidence>
<protein>
    <submittedName>
        <fullName evidence="3">Uncharacterized protein</fullName>
    </submittedName>
</protein>
<dbReference type="EMBL" id="CABDUW010000180">
    <property type="protein sequence ID" value="VTJ61694.1"/>
    <property type="molecule type" value="Genomic_DNA"/>
</dbReference>
<dbReference type="AlphaFoldDB" id="A0A5E4AWE3"/>
<accession>A0A5E4AWE3</accession>
<feature type="compositionally biased region" description="Polar residues" evidence="1">
    <location>
        <begin position="56"/>
        <end position="67"/>
    </location>
</feature>
<feature type="region of interest" description="Disordered" evidence="1">
    <location>
        <begin position="1"/>
        <end position="81"/>
    </location>
</feature>
<sequence>MDGMRAFSADHPPGLFGFAPVKARPKLPHTRVAPQGGDFQSKPSRENSSRTLDQDGPQTDNVSSSPKTLYHLQDDTQAPQPLQTSLSMHLVKPVVLQAPLRFHLLIKSSQAPYPLL</sequence>
<dbReference type="Proteomes" id="UP000335636">
    <property type="component" value="Unassembled WGS sequence"/>
</dbReference>
<reference evidence="2" key="2">
    <citation type="submission" date="2020-08" db="EMBL/GenBank/DDBJ databases">
        <authorList>
            <person name="Shumante A."/>
            <person name="Zimin A.V."/>
            <person name="Puiu D."/>
            <person name="Salzberg S.L."/>
        </authorList>
    </citation>
    <scope>NUCLEOTIDE SEQUENCE</scope>
    <source>
        <strain evidence="2">WC2-LM</strain>
        <tissue evidence="2">Liver</tissue>
    </source>
</reference>
<keyword evidence="4" id="KW-1185">Reference proteome</keyword>
<organism evidence="3 4">
    <name type="scientific">Marmota monax</name>
    <name type="common">Woodchuck</name>
    <dbReference type="NCBI Taxonomy" id="9995"/>
    <lineage>
        <taxon>Eukaryota</taxon>
        <taxon>Metazoa</taxon>
        <taxon>Chordata</taxon>
        <taxon>Craniata</taxon>
        <taxon>Vertebrata</taxon>
        <taxon>Euteleostomi</taxon>
        <taxon>Mammalia</taxon>
        <taxon>Eutheria</taxon>
        <taxon>Euarchontoglires</taxon>
        <taxon>Glires</taxon>
        <taxon>Rodentia</taxon>
        <taxon>Sciuromorpha</taxon>
        <taxon>Sciuridae</taxon>
        <taxon>Xerinae</taxon>
        <taxon>Marmotini</taxon>
        <taxon>Marmota</taxon>
    </lineage>
</organism>
<dbReference type="EMBL" id="WJEC01008462">
    <property type="protein sequence ID" value="KAF7462083.1"/>
    <property type="molecule type" value="Genomic_DNA"/>
</dbReference>
<evidence type="ECO:0000313" key="2">
    <source>
        <dbReference type="EMBL" id="KAF7462083.1"/>
    </source>
</evidence>
<proteinExistence type="predicted"/>
<gene>
    <name evidence="2" type="ORF">GHT09_013236</name>
    <name evidence="3" type="ORF">MONAX_5E027600</name>
</gene>
<evidence type="ECO:0000256" key="1">
    <source>
        <dbReference type="SAM" id="MobiDB-lite"/>
    </source>
</evidence>